<proteinExistence type="predicted"/>
<gene>
    <name evidence="1" type="ORF">AAEO56_15595</name>
</gene>
<accession>A0ABU9I0E8</accession>
<dbReference type="Proteomes" id="UP001464555">
    <property type="component" value="Unassembled WGS sequence"/>
</dbReference>
<evidence type="ECO:0000313" key="1">
    <source>
        <dbReference type="EMBL" id="MEL1245696.1"/>
    </source>
</evidence>
<comment type="caution">
    <text evidence="1">The sequence shown here is derived from an EMBL/GenBank/DDBJ whole genome shotgun (WGS) entry which is preliminary data.</text>
</comment>
<name>A0ABU9I0E8_9FLAO</name>
<reference evidence="1 2" key="1">
    <citation type="submission" date="2024-04" db="EMBL/GenBank/DDBJ databases">
        <title>Flavobacterium sp. DGU11 16S ribosomal RNA gene Genome sequencing and assembly.</title>
        <authorList>
            <person name="Park S."/>
        </authorList>
    </citation>
    <scope>NUCLEOTIDE SEQUENCE [LARGE SCALE GENOMIC DNA]</scope>
    <source>
        <strain evidence="1 2">DGU11</strain>
    </source>
</reference>
<protein>
    <recommendedName>
        <fullName evidence="3">GLPGLI family protein</fullName>
    </recommendedName>
</protein>
<dbReference type="EMBL" id="JBBYHR010000009">
    <property type="protein sequence ID" value="MEL1245696.1"/>
    <property type="molecule type" value="Genomic_DNA"/>
</dbReference>
<dbReference type="RefSeq" id="WP_341697989.1">
    <property type="nucleotide sequence ID" value="NZ_JBBYHR010000009.1"/>
</dbReference>
<evidence type="ECO:0000313" key="2">
    <source>
        <dbReference type="Proteomes" id="UP001464555"/>
    </source>
</evidence>
<keyword evidence="2" id="KW-1185">Reference proteome</keyword>
<organism evidence="1 2">
    <name type="scientific">Flavobacterium arundinis</name>
    <dbReference type="NCBI Taxonomy" id="3139143"/>
    <lineage>
        <taxon>Bacteria</taxon>
        <taxon>Pseudomonadati</taxon>
        <taxon>Bacteroidota</taxon>
        <taxon>Flavobacteriia</taxon>
        <taxon>Flavobacteriales</taxon>
        <taxon>Flavobacteriaceae</taxon>
        <taxon>Flavobacterium</taxon>
    </lineage>
</organism>
<sequence>MKLSHIITTLLLVTAGFAQESVSGKIIMNSKSMSDNKEMVHLMRFQGIEYFKVQFKGAELNNKRYTIVAKEFWNGKLSKTDTVMNTNVFSYIGKVQGDTVNMTVIASKADKKHLKMKFMFDRFELNEVYKCLPSDDYSLRDYGASAFVNIEPGQPFYAFAYILPHEDEDGGKQWCAVEVSGKDIETWGKEFGIKHYILFEMKFFE</sequence>
<evidence type="ECO:0008006" key="3">
    <source>
        <dbReference type="Google" id="ProtNLM"/>
    </source>
</evidence>